<dbReference type="SUPFAM" id="SSF55874">
    <property type="entry name" value="ATPase domain of HSP90 chaperone/DNA topoisomerase II/histidine kinase"/>
    <property type="match status" value="1"/>
</dbReference>
<dbReference type="InterPro" id="IPR003594">
    <property type="entry name" value="HATPase_dom"/>
</dbReference>
<evidence type="ECO:0000259" key="1">
    <source>
        <dbReference type="Pfam" id="PF02518"/>
    </source>
</evidence>
<keyword evidence="2" id="KW-0808">Transferase</keyword>
<dbReference type="EMBL" id="VLLC01000007">
    <property type="protein sequence ID" value="TWI73966.1"/>
    <property type="molecule type" value="Genomic_DNA"/>
</dbReference>
<dbReference type="OrthoDB" id="3194831at2"/>
<gene>
    <name evidence="2" type="ORF">LZ24_01196</name>
</gene>
<comment type="caution">
    <text evidence="2">The sequence shown here is derived from an EMBL/GenBank/DDBJ whole genome shotgun (WGS) entry which is preliminary data.</text>
</comment>
<evidence type="ECO:0000313" key="3">
    <source>
        <dbReference type="Proteomes" id="UP000318307"/>
    </source>
</evidence>
<sequence length="290" mass="32451">MKLNLGTIRSNCSGFEGIAHIADKTKNICYDSIELDFSSCSFFEANMAAPLYAVIARLRDELNDVTIANVPSGVSRILRKNKFLSIFNQPDLLDINQTTLPFKIFKLHAGEQFNDYLDTYMKGRGIPTMSKALTKRFRQSLFEIFLNATIHSQSSSGIFVCGQFYPNKHRLDFTIADAGVGIRENVRRYTGKATLNSCKAIEWAMTDGNTTKTGNQPGGLGLKLIKDFIRMNGGKIQLVSRFGYYEFSANGEAIQKMDNDFPGTCINIEINTDDTGSYCLKSELKNEDIF</sequence>
<protein>
    <submittedName>
        <fullName evidence="2">Histidine kinase/DNA gyrase B/HSP90-like ATPase</fullName>
    </submittedName>
</protein>
<organism evidence="2 3">
    <name type="scientific">Desulfobotulus alkaliphilus</name>
    <dbReference type="NCBI Taxonomy" id="622671"/>
    <lineage>
        <taxon>Bacteria</taxon>
        <taxon>Pseudomonadati</taxon>
        <taxon>Thermodesulfobacteriota</taxon>
        <taxon>Desulfobacteria</taxon>
        <taxon>Desulfobacterales</taxon>
        <taxon>Desulfobacteraceae</taxon>
        <taxon>Desulfobotulus</taxon>
    </lineage>
</organism>
<dbReference type="RefSeq" id="WP_144683386.1">
    <property type="nucleotide sequence ID" value="NZ_VLLC01000007.1"/>
</dbReference>
<proteinExistence type="predicted"/>
<keyword evidence="2" id="KW-0418">Kinase</keyword>
<keyword evidence="3" id="KW-1185">Reference proteome</keyword>
<dbReference type="Gene3D" id="3.30.565.10">
    <property type="entry name" value="Histidine kinase-like ATPase, C-terminal domain"/>
    <property type="match status" value="1"/>
</dbReference>
<dbReference type="InterPro" id="IPR036890">
    <property type="entry name" value="HATPase_C_sf"/>
</dbReference>
<evidence type="ECO:0000313" key="2">
    <source>
        <dbReference type="EMBL" id="TWI73966.1"/>
    </source>
</evidence>
<reference evidence="2 3" key="1">
    <citation type="submission" date="2019-07" db="EMBL/GenBank/DDBJ databases">
        <title>Genome sequencing of 100 strains of the haloalkaliphilic chemolithoautotrophic sulfur-oxidizing bacterium Thioalkalivibrio.</title>
        <authorList>
            <person name="Muyzer G."/>
        </authorList>
    </citation>
    <scope>NUCLEOTIDE SEQUENCE [LARGE SCALE GENOMIC DNA]</scope>
    <source>
        <strain evidence="2 3">ASO4-4</strain>
    </source>
</reference>
<dbReference type="AlphaFoldDB" id="A0A562S0B4"/>
<feature type="domain" description="Histidine kinase/HSP90-like ATPase" evidence="1">
    <location>
        <begin position="135"/>
        <end position="242"/>
    </location>
</feature>
<dbReference type="Proteomes" id="UP000318307">
    <property type="component" value="Unassembled WGS sequence"/>
</dbReference>
<accession>A0A562S0B4</accession>
<dbReference type="GO" id="GO:0016301">
    <property type="term" value="F:kinase activity"/>
    <property type="evidence" value="ECO:0007669"/>
    <property type="project" value="UniProtKB-KW"/>
</dbReference>
<dbReference type="Pfam" id="PF02518">
    <property type="entry name" value="HATPase_c"/>
    <property type="match status" value="1"/>
</dbReference>
<name>A0A562S0B4_9BACT</name>